<dbReference type="STRING" id="2711.A0A067DDR5"/>
<evidence type="ECO:0000256" key="3">
    <source>
        <dbReference type="ARBA" id="ARBA00022604"/>
    </source>
</evidence>
<organism evidence="4 5">
    <name type="scientific">Citrus sinensis</name>
    <name type="common">Sweet orange</name>
    <name type="synonym">Citrus aurantium var. sinensis</name>
    <dbReference type="NCBI Taxonomy" id="2711"/>
    <lineage>
        <taxon>Eukaryota</taxon>
        <taxon>Viridiplantae</taxon>
        <taxon>Streptophyta</taxon>
        <taxon>Embryophyta</taxon>
        <taxon>Tracheophyta</taxon>
        <taxon>Spermatophyta</taxon>
        <taxon>Magnoliopsida</taxon>
        <taxon>eudicotyledons</taxon>
        <taxon>Gunneridae</taxon>
        <taxon>Pentapetalae</taxon>
        <taxon>rosids</taxon>
        <taxon>malvids</taxon>
        <taxon>Sapindales</taxon>
        <taxon>Rutaceae</taxon>
        <taxon>Aurantioideae</taxon>
        <taxon>Citrus</taxon>
    </lineage>
</organism>
<proteinExistence type="inferred from homology"/>
<name>A0A067DDR5_CITSI</name>
<evidence type="ECO:0008006" key="6">
    <source>
        <dbReference type="Google" id="ProtNLM"/>
    </source>
</evidence>
<dbReference type="GO" id="GO:0009733">
    <property type="term" value="P:response to auxin"/>
    <property type="evidence" value="ECO:0007669"/>
    <property type="project" value="InterPro"/>
</dbReference>
<evidence type="ECO:0000256" key="1">
    <source>
        <dbReference type="ARBA" id="ARBA00006974"/>
    </source>
</evidence>
<protein>
    <recommendedName>
        <fullName evidence="6">Auxin-responsive protein</fullName>
    </recommendedName>
</protein>
<evidence type="ECO:0000313" key="5">
    <source>
        <dbReference type="Proteomes" id="UP000027120"/>
    </source>
</evidence>
<evidence type="ECO:0000313" key="4">
    <source>
        <dbReference type="EMBL" id="KDO39665.1"/>
    </source>
</evidence>
<keyword evidence="2" id="KW-0217">Developmental protein</keyword>
<sequence length="166" mass="18990">MRHNSPKPLLILYEPELLNFYCWSTTLPNTRNWGTGVWGIYFDKASHDEQVSGSRIPRIGIFYRSLVAGEYEQDYSARSRMYPPRGHSRSRPPTRSIRSFLLEVEVGRPENQKLASTPVSFLSQPPFQELLSKAEEEFGYNNPMGGLTIPYREDIFINLTSGLNGS</sequence>
<gene>
    <name evidence="4" type="ORF">CISIN_1g047125mg</name>
</gene>
<dbReference type="Pfam" id="PF02519">
    <property type="entry name" value="Auxin_inducible"/>
    <property type="match status" value="1"/>
</dbReference>
<dbReference type="PANTHER" id="PTHR31929">
    <property type="entry name" value="SAUR-LIKE AUXIN-RESPONSIVE PROTEIN FAMILY-RELATED"/>
    <property type="match status" value="1"/>
</dbReference>
<accession>A0A067DDR5</accession>
<dbReference type="AlphaFoldDB" id="A0A067DDR5"/>
<keyword evidence="3" id="KW-0341">Growth regulation</keyword>
<keyword evidence="5" id="KW-1185">Reference proteome</keyword>
<dbReference type="Proteomes" id="UP000027120">
    <property type="component" value="Unassembled WGS sequence"/>
</dbReference>
<comment type="similarity">
    <text evidence="1">Belongs to the ARG7 family.</text>
</comment>
<reference evidence="4 5" key="1">
    <citation type="submission" date="2014-04" db="EMBL/GenBank/DDBJ databases">
        <authorList>
            <consortium name="International Citrus Genome Consortium"/>
            <person name="Gmitter F."/>
            <person name="Chen C."/>
            <person name="Farmerie W."/>
            <person name="Harkins T."/>
            <person name="Desany B."/>
            <person name="Mohiuddin M."/>
            <person name="Kodira C."/>
            <person name="Borodovsky M."/>
            <person name="Lomsadze A."/>
            <person name="Burns P."/>
            <person name="Jenkins J."/>
            <person name="Prochnik S."/>
            <person name="Shu S."/>
            <person name="Chapman J."/>
            <person name="Pitluck S."/>
            <person name="Schmutz J."/>
            <person name="Rokhsar D."/>
        </authorList>
    </citation>
    <scope>NUCLEOTIDE SEQUENCE</scope>
</reference>
<dbReference type="EMBL" id="KK786378">
    <property type="protein sequence ID" value="KDO39665.1"/>
    <property type="molecule type" value="Genomic_DNA"/>
</dbReference>
<evidence type="ECO:0000256" key="2">
    <source>
        <dbReference type="ARBA" id="ARBA00022473"/>
    </source>
</evidence>
<dbReference type="InterPro" id="IPR003676">
    <property type="entry name" value="SAUR_fam"/>
</dbReference>